<evidence type="ECO:0000256" key="7">
    <source>
        <dbReference type="ARBA" id="ARBA00022692"/>
    </source>
</evidence>
<dbReference type="AlphaFoldDB" id="A0ABD7DTW3"/>
<evidence type="ECO:0000256" key="15">
    <source>
        <dbReference type="ARBA" id="ARBA00033028"/>
    </source>
</evidence>
<evidence type="ECO:0000313" key="19">
    <source>
        <dbReference type="EMBL" id="QSL91953.1"/>
    </source>
</evidence>
<name>A0ABD7DTW3_9GAMM</name>
<dbReference type="HAMAP" id="MF_00790">
    <property type="entry name" value="Lipase_chap"/>
    <property type="match status" value="1"/>
</dbReference>
<dbReference type="GO" id="GO:0005886">
    <property type="term" value="C:plasma membrane"/>
    <property type="evidence" value="ECO:0007669"/>
    <property type="project" value="UniProtKB-SubCell"/>
</dbReference>
<accession>A0ABD7DTW3</accession>
<dbReference type="InterPro" id="IPR004961">
    <property type="entry name" value="Lipase_chaperone"/>
</dbReference>
<keyword evidence="7 16" id="KW-0812">Transmembrane</keyword>
<comment type="similarity">
    <text evidence="3 16">Belongs to the lipase chaperone family.</text>
</comment>
<proteinExistence type="inferred from homology"/>
<reference evidence="19 20" key="1">
    <citation type="submission" date="2021-02" db="EMBL/GenBank/DDBJ databases">
        <title>Whole genome sequencing of Pseudomonas alcaliphila strain SM2.</title>
        <authorList>
            <person name="Alshamsi M.S."/>
            <person name="Sudalaimuthuasari N."/>
            <person name="Kundu B."/>
            <person name="AlMaskari R.S."/>
            <person name="Elmahi Y."/>
            <person name="Mundra S."/>
            <person name="Chandran S."/>
            <person name="Malik S."/>
            <person name="Hazzouri K.M."/>
            <person name="Amiri K.M.A."/>
        </authorList>
    </citation>
    <scope>NUCLEOTIDE SEQUENCE [LARGE SCALE GENOMIC DNA]</scope>
    <source>
        <strain evidence="19 20">SM2</strain>
    </source>
</reference>
<dbReference type="KEGG" id="pty:JWV26_19655"/>
<keyword evidence="12 16" id="KW-0143">Chaperone</keyword>
<evidence type="ECO:0000256" key="1">
    <source>
        <dbReference type="ARBA" id="ARBA00003280"/>
    </source>
</evidence>
<gene>
    <name evidence="16" type="primary">lifO</name>
    <name evidence="19" type="ORF">JWV26_19655</name>
</gene>
<organism evidence="19 20">
    <name type="scientific">Ectopseudomonas toyotomiensis</name>
    <dbReference type="NCBI Taxonomy" id="554344"/>
    <lineage>
        <taxon>Bacteria</taxon>
        <taxon>Pseudomonadati</taxon>
        <taxon>Pseudomonadota</taxon>
        <taxon>Gammaproteobacteria</taxon>
        <taxon>Pseudomonadales</taxon>
        <taxon>Pseudomonadaceae</taxon>
        <taxon>Ectopseudomonas</taxon>
    </lineage>
</organism>
<comment type="function">
    <text evidence="1 16">May be involved in the folding of the extracellular lipase during its passage through the periplasm.</text>
</comment>
<evidence type="ECO:0000256" key="12">
    <source>
        <dbReference type="ARBA" id="ARBA00023186"/>
    </source>
</evidence>
<keyword evidence="9 16" id="KW-1133">Transmembrane helix</keyword>
<evidence type="ECO:0000256" key="9">
    <source>
        <dbReference type="ARBA" id="ARBA00022989"/>
    </source>
</evidence>
<evidence type="ECO:0000256" key="14">
    <source>
        <dbReference type="ARBA" id="ARBA00031542"/>
    </source>
</evidence>
<evidence type="ECO:0000256" key="18">
    <source>
        <dbReference type="SAM" id="MobiDB-lite"/>
    </source>
</evidence>
<evidence type="ECO:0000256" key="4">
    <source>
        <dbReference type="ARBA" id="ARBA00019692"/>
    </source>
</evidence>
<evidence type="ECO:0000256" key="13">
    <source>
        <dbReference type="ARBA" id="ARBA00030948"/>
    </source>
</evidence>
<evidence type="ECO:0000256" key="17">
    <source>
        <dbReference type="SAM" id="Coils"/>
    </source>
</evidence>
<dbReference type="Pfam" id="PF03280">
    <property type="entry name" value="Lipase_chap"/>
    <property type="match status" value="1"/>
</dbReference>
<dbReference type="GO" id="GO:0006457">
    <property type="term" value="P:protein folding"/>
    <property type="evidence" value="ECO:0007669"/>
    <property type="project" value="UniProtKB-UniRule"/>
</dbReference>
<keyword evidence="8 16" id="KW-0442">Lipid degradation</keyword>
<keyword evidence="5 16" id="KW-1003">Cell membrane</keyword>
<feature type="region of interest" description="Disordered" evidence="18">
    <location>
        <begin position="39"/>
        <end position="70"/>
    </location>
</feature>
<keyword evidence="17" id="KW-0175">Coiled coil</keyword>
<evidence type="ECO:0000256" key="3">
    <source>
        <dbReference type="ARBA" id="ARBA00010358"/>
    </source>
</evidence>
<dbReference type="GO" id="GO:0051082">
    <property type="term" value="F:unfolded protein binding"/>
    <property type="evidence" value="ECO:0007669"/>
    <property type="project" value="UniProtKB-UniRule"/>
</dbReference>
<evidence type="ECO:0000256" key="16">
    <source>
        <dbReference type="HAMAP-Rule" id="MF_00790"/>
    </source>
</evidence>
<evidence type="ECO:0000256" key="6">
    <source>
        <dbReference type="ARBA" id="ARBA00022519"/>
    </source>
</evidence>
<evidence type="ECO:0000256" key="5">
    <source>
        <dbReference type="ARBA" id="ARBA00022475"/>
    </source>
</evidence>
<evidence type="ECO:0000256" key="8">
    <source>
        <dbReference type="ARBA" id="ARBA00022963"/>
    </source>
</evidence>
<feature type="coiled-coil region" evidence="17">
    <location>
        <begin position="231"/>
        <end position="262"/>
    </location>
</feature>
<dbReference type="Proteomes" id="UP000663658">
    <property type="component" value="Chromosome"/>
</dbReference>
<comment type="subcellular location">
    <subcellularLocation>
        <location evidence="2">Cell inner membrane</location>
        <topology evidence="2">Single-pass membrane protein</topology>
        <orientation evidence="2">Periplasmic side</orientation>
    </subcellularLocation>
</comment>
<feature type="compositionally biased region" description="Polar residues" evidence="18">
    <location>
        <begin position="47"/>
        <end position="59"/>
    </location>
</feature>
<dbReference type="RefSeq" id="WP_206417613.1">
    <property type="nucleotide sequence ID" value="NZ_CP070505.1"/>
</dbReference>
<dbReference type="EMBL" id="CP070505">
    <property type="protein sequence ID" value="QSL91953.1"/>
    <property type="molecule type" value="Genomic_DNA"/>
</dbReference>
<keyword evidence="11 16" id="KW-0472">Membrane</keyword>
<sequence length="358" mass="39914">MSKFFSLSLVAVVVAGGLTLYWRWPAAVPEAQPAATATATATAAVPSRQSSIEQASTSPAKAPAEAQPPIAATLPSLAGTEVDGRLRTDAAGNLLLDLAVRDYFDYFLSAVDHSGLDAVIEALLADAGRRLPEPALGQMISLLGDYLDYKRASMALMQQPLDARQQVEPQAQLQALQSAFARLDELRRAHFSAAAQEALFGAEQAYARYTLDSLAVQQRDDLGEAQRTQLLEQLRERLPDALRESEQRQQLALEQLQRSEQLWRDGADEQQVREFLAMTYDPDTVQRLLDEQRRERGWQQHYQAYRNELASLQGRGLSEADGEQLQRQLRERLFSSEDRHRVETYDAIAAKQPEPLDP</sequence>
<evidence type="ECO:0000256" key="11">
    <source>
        <dbReference type="ARBA" id="ARBA00023136"/>
    </source>
</evidence>
<evidence type="ECO:0000256" key="10">
    <source>
        <dbReference type="ARBA" id="ARBA00023098"/>
    </source>
</evidence>
<evidence type="ECO:0000313" key="20">
    <source>
        <dbReference type="Proteomes" id="UP000663658"/>
    </source>
</evidence>
<keyword evidence="6 16" id="KW-0997">Cell inner membrane</keyword>
<evidence type="ECO:0000256" key="2">
    <source>
        <dbReference type="ARBA" id="ARBA00004383"/>
    </source>
</evidence>
<keyword evidence="10 16" id="KW-0443">Lipid metabolism</keyword>
<dbReference type="GO" id="GO:0016042">
    <property type="term" value="P:lipid catabolic process"/>
    <property type="evidence" value="ECO:0007669"/>
    <property type="project" value="UniProtKB-UniRule"/>
</dbReference>
<dbReference type="SUPFAM" id="SSF158855">
    <property type="entry name" value="Lipase chaperone-like"/>
    <property type="match status" value="1"/>
</dbReference>
<protein>
    <recommendedName>
        <fullName evidence="4 16">Lipase chaperone</fullName>
    </recommendedName>
    <alternativeName>
        <fullName evidence="16">Lipase activator protein</fullName>
    </alternativeName>
    <alternativeName>
        <fullName evidence="15 16">Lipase foldase</fullName>
    </alternativeName>
    <alternativeName>
        <fullName evidence="13 16">Lipase helper protein</fullName>
    </alternativeName>
    <alternativeName>
        <fullName evidence="14 16">Lipase modulator</fullName>
    </alternativeName>
</protein>